<keyword evidence="2" id="KW-1133">Transmembrane helix</keyword>
<feature type="region of interest" description="Disordered" evidence="1">
    <location>
        <begin position="62"/>
        <end position="119"/>
    </location>
</feature>
<dbReference type="GeneID" id="78822285"/>
<feature type="compositionally biased region" description="Gly residues" evidence="1">
    <location>
        <begin position="105"/>
        <end position="119"/>
    </location>
</feature>
<sequence length="119" mass="12411">MVGPISDDERSSFNRRVTIGVTLLVGLSAGLVALQVDPTPLQAVGAVALGLVVGYPLARFVVPTGPAPATRQRRRRRKRRDRDNPFADGGDDGDESDGGNRSNGDGTGGGSGSRGRGRR</sequence>
<dbReference type="AlphaFoldDB" id="A0ABD5Y8B4"/>
<name>A0ABD5Y8B4_9EURY</name>
<feature type="transmembrane region" description="Helical" evidence="2">
    <location>
        <begin position="17"/>
        <end position="36"/>
    </location>
</feature>
<comment type="caution">
    <text evidence="3">The sequence shown here is derived from an EMBL/GenBank/DDBJ whole genome shotgun (WGS) entry which is preliminary data.</text>
</comment>
<dbReference type="EMBL" id="JBHTAS010000001">
    <property type="protein sequence ID" value="MFC7141956.1"/>
    <property type="molecule type" value="Genomic_DNA"/>
</dbReference>
<evidence type="ECO:0000256" key="1">
    <source>
        <dbReference type="SAM" id="MobiDB-lite"/>
    </source>
</evidence>
<evidence type="ECO:0000313" key="4">
    <source>
        <dbReference type="Proteomes" id="UP001596432"/>
    </source>
</evidence>
<feature type="transmembrane region" description="Helical" evidence="2">
    <location>
        <begin position="42"/>
        <end position="69"/>
    </location>
</feature>
<evidence type="ECO:0000256" key="2">
    <source>
        <dbReference type="SAM" id="Phobius"/>
    </source>
</evidence>
<keyword evidence="4" id="KW-1185">Reference proteome</keyword>
<protein>
    <submittedName>
        <fullName evidence="3">Uncharacterized protein</fullName>
    </submittedName>
</protein>
<dbReference type="Proteomes" id="UP001596432">
    <property type="component" value="Unassembled WGS sequence"/>
</dbReference>
<keyword evidence="2" id="KW-0472">Membrane</keyword>
<gene>
    <name evidence="3" type="ORF">ACFQMA_19225</name>
</gene>
<proteinExistence type="predicted"/>
<reference evidence="3 4" key="1">
    <citation type="journal article" date="2019" name="Int. J. Syst. Evol. Microbiol.">
        <title>The Global Catalogue of Microorganisms (GCM) 10K type strain sequencing project: providing services to taxonomists for standard genome sequencing and annotation.</title>
        <authorList>
            <consortium name="The Broad Institute Genomics Platform"/>
            <consortium name="The Broad Institute Genome Sequencing Center for Infectious Disease"/>
            <person name="Wu L."/>
            <person name="Ma J."/>
        </authorList>
    </citation>
    <scope>NUCLEOTIDE SEQUENCE [LARGE SCALE GENOMIC DNA]</scope>
    <source>
        <strain evidence="3 4">XZYJT29</strain>
    </source>
</reference>
<evidence type="ECO:0000313" key="3">
    <source>
        <dbReference type="EMBL" id="MFC7141956.1"/>
    </source>
</evidence>
<feature type="compositionally biased region" description="Basic residues" evidence="1">
    <location>
        <begin position="71"/>
        <end position="80"/>
    </location>
</feature>
<dbReference type="RefSeq" id="WP_274323033.1">
    <property type="nucleotide sequence ID" value="NZ_CP118158.1"/>
</dbReference>
<accession>A0ABD5Y8B4</accession>
<organism evidence="3 4">
    <name type="scientific">Halosimplex aquaticum</name>
    <dbReference type="NCBI Taxonomy" id="3026162"/>
    <lineage>
        <taxon>Archaea</taxon>
        <taxon>Methanobacteriati</taxon>
        <taxon>Methanobacteriota</taxon>
        <taxon>Stenosarchaea group</taxon>
        <taxon>Halobacteria</taxon>
        <taxon>Halobacteriales</taxon>
        <taxon>Haloarculaceae</taxon>
        <taxon>Halosimplex</taxon>
    </lineage>
</organism>
<keyword evidence="2" id="KW-0812">Transmembrane</keyword>